<gene>
    <name evidence="5" type="ORF">LQ327_08625</name>
</gene>
<dbReference type="InterPro" id="IPR015813">
    <property type="entry name" value="Pyrv/PenolPyrv_kinase-like_dom"/>
</dbReference>
<evidence type="ECO:0000256" key="3">
    <source>
        <dbReference type="ARBA" id="ARBA00023239"/>
    </source>
</evidence>
<dbReference type="PANTHER" id="PTHR30502">
    <property type="entry name" value="2-KETO-3-DEOXY-L-RHAMNONATE ALDOLASE"/>
    <property type="match status" value="1"/>
</dbReference>
<dbReference type="EMBL" id="JAJNDB010000001">
    <property type="protein sequence ID" value="MCD2193446.1"/>
    <property type="molecule type" value="Genomic_DNA"/>
</dbReference>
<dbReference type="InterPro" id="IPR050251">
    <property type="entry name" value="HpcH-HpaI_aldolase"/>
</dbReference>
<evidence type="ECO:0000259" key="4">
    <source>
        <dbReference type="Pfam" id="PF03328"/>
    </source>
</evidence>
<organism evidence="5 6">
    <name type="scientific">Actinomycetospora endophytica</name>
    <dbReference type="NCBI Taxonomy" id="2291215"/>
    <lineage>
        <taxon>Bacteria</taxon>
        <taxon>Bacillati</taxon>
        <taxon>Actinomycetota</taxon>
        <taxon>Actinomycetes</taxon>
        <taxon>Pseudonocardiales</taxon>
        <taxon>Pseudonocardiaceae</taxon>
        <taxon>Actinomycetospora</taxon>
    </lineage>
</organism>
<name>A0ABS8P5D7_9PSEU</name>
<dbReference type="Proteomes" id="UP001199469">
    <property type="component" value="Unassembled WGS sequence"/>
</dbReference>
<keyword evidence="6" id="KW-1185">Reference proteome</keyword>
<evidence type="ECO:0000256" key="2">
    <source>
        <dbReference type="ARBA" id="ARBA00022723"/>
    </source>
</evidence>
<feature type="domain" description="HpcH/HpaI aldolase/citrate lyase" evidence="4">
    <location>
        <begin position="14"/>
        <end position="241"/>
    </location>
</feature>
<sequence length="258" mass="26626">MTLPEQLRSGARTIGYWMLSDNPQAVERIAAAGDDGANYDYLCFDAQHGLLDYRALLDGLTALDACGCPGLVRVQDNQQFFIGQALDAGAAGVIVPMVDTPADARAAVAACRYPPVGRRSFGPVRAELRMPTTPAEANAAVLCLPMIETAEGLANVEEIAATPGVDGLYIGPSDLRLGLGGSAPDDASLDTEFAAALDRIRAAAAAAGIVLGIHCPSGTVAAERIAAGFSWVSIASDLTHLEEASQAHLKGALRAPTG</sequence>
<evidence type="ECO:0000313" key="5">
    <source>
        <dbReference type="EMBL" id="MCD2193446.1"/>
    </source>
</evidence>
<evidence type="ECO:0000313" key="6">
    <source>
        <dbReference type="Proteomes" id="UP001199469"/>
    </source>
</evidence>
<dbReference type="InterPro" id="IPR005000">
    <property type="entry name" value="Aldolase/citrate-lyase_domain"/>
</dbReference>
<protein>
    <submittedName>
        <fullName evidence="5">Aldolase/citrate lyase family protein</fullName>
    </submittedName>
</protein>
<comment type="similarity">
    <text evidence="1">Belongs to the HpcH/HpaI aldolase family.</text>
</comment>
<accession>A0ABS8P5D7</accession>
<dbReference type="Gene3D" id="3.20.20.60">
    <property type="entry name" value="Phosphoenolpyruvate-binding domains"/>
    <property type="match status" value="1"/>
</dbReference>
<keyword evidence="3 5" id="KW-0456">Lyase</keyword>
<dbReference type="InterPro" id="IPR040442">
    <property type="entry name" value="Pyrv_kinase-like_dom_sf"/>
</dbReference>
<dbReference type="Pfam" id="PF03328">
    <property type="entry name" value="HpcH_HpaI"/>
    <property type="match status" value="1"/>
</dbReference>
<dbReference type="PANTHER" id="PTHR30502:SF0">
    <property type="entry name" value="PHOSPHOENOLPYRUVATE CARBOXYLASE FAMILY PROTEIN"/>
    <property type="match status" value="1"/>
</dbReference>
<reference evidence="5 6" key="1">
    <citation type="submission" date="2021-11" db="EMBL/GenBank/DDBJ databases">
        <title>Draft genome sequence of Actinomycetospora sp. SF1 isolated from the rhizosphere soil.</title>
        <authorList>
            <person name="Duangmal K."/>
            <person name="Chantavorakit T."/>
        </authorList>
    </citation>
    <scope>NUCLEOTIDE SEQUENCE [LARGE SCALE GENOMIC DNA]</scope>
    <source>
        <strain evidence="5 6">TBRC 5722</strain>
    </source>
</reference>
<dbReference type="GO" id="GO:0016829">
    <property type="term" value="F:lyase activity"/>
    <property type="evidence" value="ECO:0007669"/>
    <property type="project" value="UniProtKB-KW"/>
</dbReference>
<comment type="caution">
    <text evidence="5">The sequence shown here is derived from an EMBL/GenBank/DDBJ whole genome shotgun (WGS) entry which is preliminary data.</text>
</comment>
<proteinExistence type="inferred from homology"/>
<evidence type="ECO:0000256" key="1">
    <source>
        <dbReference type="ARBA" id="ARBA00005568"/>
    </source>
</evidence>
<dbReference type="SUPFAM" id="SSF51621">
    <property type="entry name" value="Phosphoenolpyruvate/pyruvate domain"/>
    <property type="match status" value="1"/>
</dbReference>
<keyword evidence="2" id="KW-0479">Metal-binding</keyword>
<dbReference type="RefSeq" id="WP_230731608.1">
    <property type="nucleotide sequence ID" value="NZ_JAJNDB010000001.1"/>
</dbReference>